<proteinExistence type="predicted"/>
<dbReference type="RefSeq" id="WP_066432581.1">
    <property type="nucleotide sequence ID" value="NZ_LZRN01000010.1"/>
</dbReference>
<sequence length="263" mass="29345">MLRAVNFFSLLVGICYPLEPISSSATITTAVFSEFENLNSVEDTTTVDGNVLYNYENSGSLLSYDTEKVASKTLRTELNLALSLNQATLEDVKAAFSNHLVNRLIPHWYGTEWSFSGHTAVPKIGKIACGYFVSTTLRDMGLRLNRYKLAQKSPIDEAKMISCGAVVNTITANDATTILEEINKITQEGISFIGFDEGHVGFLLKKEGELFLIHSNYLYPNAEVCIEPIEKSNVFKKFNTFHIVDISNNDLLIKRWLTNGEIL</sequence>
<evidence type="ECO:0000313" key="2">
    <source>
        <dbReference type="Proteomes" id="UP000248987"/>
    </source>
</evidence>
<dbReference type="EMBL" id="QLLQ01000001">
    <property type="protein sequence ID" value="RAJ27706.1"/>
    <property type="molecule type" value="Genomic_DNA"/>
</dbReference>
<evidence type="ECO:0000313" key="1">
    <source>
        <dbReference type="EMBL" id="RAJ27706.1"/>
    </source>
</evidence>
<comment type="caution">
    <text evidence="1">The sequence shown here is derived from an EMBL/GenBank/DDBJ whole genome shotgun (WGS) entry which is preliminary data.</text>
</comment>
<keyword evidence="2" id="KW-1185">Reference proteome</keyword>
<organism evidence="1 2">
    <name type="scientific">Gelidibacter algens</name>
    <dbReference type="NCBI Taxonomy" id="49280"/>
    <lineage>
        <taxon>Bacteria</taxon>
        <taxon>Pseudomonadati</taxon>
        <taxon>Bacteroidota</taxon>
        <taxon>Flavobacteriia</taxon>
        <taxon>Flavobacteriales</taxon>
        <taxon>Flavobacteriaceae</taxon>
        <taxon>Gelidibacter</taxon>
    </lineage>
</organism>
<protein>
    <submittedName>
        <fullName evidence="1">Uncharacterized protein</fullName>
    </submittedName>
</protein>
<dbReference type="Proteomes" id="UP000248987">
    <property type="component" value="Unassembled WGS sequence"/>
</dbReference>
<dbReference type="OrthoDB" id="944017at2"/>
<dbReference type="AlphaFoldDB" id="A0A1A7R5J5"/>
<gene>
    <name evidence="1" type="ORF">LX77_00280</name>
</gene>
<reference evidence="1 2" key="1">
    <citation type="submission" date="2018-06" db="EMBL/GenBank/DDBJ databases">
        <title>Genomic Encyclopedia of Archaeal and Bacterial Type Strains, Phase II (KMG-II): from individual species to whole genera.</title>
        <authorList>
            <person name="Goeker M."/>
        </authorList>
    </citation>
    <scope>NUCLEOTIDE SEQUENCE [LARGE SCALE GENOMIC DNA]</scope>
    <source>
        <strain evidence="1 2">DSM 12408</strain>
    </source>
</reference>
<name>A0A1A7R5J5_9FLAO</name>
<accession>A0A1A7R5J5</accession>